<feature type="region of interest" description="Disordered" evidence="1">
    <location>
        <begin position="56"/>
        <end position="105"/>
    </location>
</feature>
<dbReference type="Proteomes" id="UP001161438">
    <property type="component" value="Chromosome 16"/>
</dbReference>
<reference evidence="3" key="1">
    <citation type="submission" date="2022-10" db="EMBL/GenBank/DDBJ databases">
        <authorList>
            <person name="Byrne P K."/>
        </authorList>
    </citation>
    <scope>NUCLEOTIDE SEQUENCE</scope>
    <source>
        <strain evidence="3">IFO1815</strain>
    </source>
</reference>
<dbReference type="GO" id="GO:0005085">
    <property type="term" value="F:guanyl-nucleotide exchange factor activity"/>
    <property type="evidence" value="ECO:0007669"/>
    <property type="project" value="InterPro"/>
</dbReference>
<feature type="domain" description="SEC7" evidence="2">
    <location>
        <begin position="440"/>
        <end position="622"/>
    </location>
</feature>
<name>A0AA35IU44_SACMI</name>
<dbReference type="GeneID" id="80921879"/>
<dbReference type="InterPro" id="IPR000904">
    <property type="entry name" value="Sec7_dom"/>
</dbReference>
<dbReference type="RefSeq" id="XP_056080071.1">
    <property type="nucleotide sequence ID" value="XM_056226343.1"/>
</dbReference>
<dbReference type="InterPro" id="IPR001849">
    <property type="entry name" value="PH_domain"/>
</dbReference>
<proteinExistence type="predicted"/>
<feature type="compositionally biased region" description="Low complexity" evidence="1">
    <location>
        <begin position="989"/>
        <end position="1018"/>
    </location>
</feature>
<gene>
    <name evidence="3" type="primary">SMKI16G2510</name>
    <name evidence="3" type="ORF">SMKI_16G2510</name>
</gene>
<dbReference type="Pfam" id="PF01369">
    <property type="entry name" value="Sec7"/>
    <property type="match status" value="1"/>
</dbReference>
<organism evidence="3 4">
    <name type="scientific">Saccharomyces mikatae IFO 1815</name>
    <dbReference type="NCBI Taxonomy" id="226126"/>
    <lineage>
        <taxon>Eukaryota</taxon>
        <taxon>Fungi</taxon>
        <taxon>Dikarya</taxon>
        <taxon>Ascomycota</taxon>
        <taxon>Saccharomycotina</taxon>
        <taxon>Saccharomycetes</taxon>
        <taxon>Saccharomycetales</taxon>
        <taxon>Saccharomycetaceae</taxon>
        <taxon>Saccharomyces</taxon>
    </lineage>
</organism>
<dbReference type="Gene3D" id="1.10.1000.11">
    <property type="entry name" value="Arf Nucleotide-binding Site Opener,domain 2"/>
    <property type="match status" value="1"/>
</dbReference>
<feature type="compositionally biased region" description="Basic and acidic residues" evidence="1">
    <location>
        <begin position="56"/>
        <end position="72"/>
    </location>
</feature>
<feature type="compositionally biased region" description="Basic residues" evidence="1">
    <location>
        <begin position="73"/>
        <end position="86"/>
    </location>
</feature>
<dbReference type="AlphaFoldDB" id="A0AA35IU44"/>
<accession>A0AA35IU44</accession>
<feature type="region of interest" description="Disordered" evidence="1">
    <location>
        <begin position="960"/>
        <end position="1026"/>
    </location>
</feature>
<dbReference type="PANTHER" id="PTHR10663">
    <property type="entry name" value="GUANYL-NUCLEOTIDE EXCHANGE FACTOR"/>
    <property type="match status" value="1"/>
</dbReference>
<feature type="region of interest" description="Disordered" evidence="1">
    <location>
        <begin position="17"/>
        <end position="44"/>
    </location>
</feature>
<dbReference type="SMART" id="SM00222">
    <property type="entry name" value="Sec7"/>
    <property type="match status" value="1"/>
</dbReference>
<evidence type="ECO:0000259" key="2">
    <source>
        <dbReference type="PROSITE" id="PS50190"/>
    </source>
</evidence>
<dbReference type="PROSITE" id="PS50190">
    <property type="entry name" value="SEC7"/>
    <property type="match status" value="1"/>
</dbReference>
<evidence type="ECO:0000256" key="1">
    <source>
        <dbReference type="SAM" id="MobiDB-lite"/>
    </source>
</evidence>
<dbReference type="SUPFAM" id="SSF48425">
    <property type="entry name" value="Sec7 domain"/>
    <property type="match status" value="1"/>
</dbReference>
<evidence type="ECO:0000313" key="3">
    <source>
        <dbReference type="EMBL" id="CAI4036954.1"/>
    </source>
</evidence>
<dbReference type="InterPro" id="IPR035999">
    <property type="entry name" value="Sec7_dom_sf"/>
</dbReference>
<feature type="compositionally biased region" description="Polar residues" evidence="1">
    <location>
        <begin position="960"/>
        <end position="972"/>
    </location>
</feature>
<evidence type="ECO:0000313" key="4">
    <source>
        <dbReference type="Proteomes" id="UP001161438"/>
    </source>
</evidence>
<dbReference type="PANTHER" id="PTHR10663:SF405">
    <property type="entry name" value="ARF GUANINE NUCLEOTIDE EXCHANGE FACTOR SYT1"/>
    <property type="match status" value="1"/>
</dbReference>
<protein>
    <recommendedName>
        <fullName evidence="2">SEC7 domain-containing protein</fullName>
    </recommendedName>
</protein>
<dbReference type="SMART" id="SM00233">
    <property type="entry name" value="PH"/>
    <property type="match status" value="1"/>
</dbReference>
<keyword evidence="4" id="KW-1185">Reference proteome</keyword>
<dbReference type="InterPro" id="IPR023394">
    <property type="entry name" value="Sec7_C_sf"/>
</dbReference>
<feature type="region of interest" description="Disordered" evidence="1">
    <location>
        <begin position="146"/>
        <end position="180"/>
    </location>
</feature>
<sequence>MNQSISSLIKLKFLQSHSNDKSDNKKAGSSISTDIGKIREHESYRSPFIQLAEIQEHTNNDDDKSNPRQFERTKKHSKLSRIRRKMGRLDLNFRSSSEKDSGDDETVVAQHLSSGQNLEEKTFKSENDLDLMERGPKLSLERTTLVNSGPDNIKRNSKQTSLSLSPVKPTMEKFPTSSRFSRDYRKSQEQFFLNGERLTPTLPTVSRISTSSSVGSSTTASRYFNPSKRTVVASSSSSSSSMKFNPLHAIPIDATPQIELAKQQNEISKKRFGRRRSRTVDVFDYINKNNTTKNKKLPSPSSFIRSIDEITPNIAAPDNLRLHQAFPSDDNNIICNDTHNVEVNNSDHQMLSRSRSQSTSFVQNKCCKRKSIENESYDNKLCFPHGSGPASVYNNKSNANSTITGMSRRSSSIVNALSSFVNIRSSSLSSSKQQNLQQQQQLQQKLNISLDDLPPVPAPAFSDSCKDFLVKLAPYGKFIGVILTEKEDEFRKNCLSYLLSNCFEFKNDPLDIALRKLLMFLELPKEAQQIDRLIMAFSITYYKSQKSHSKKKGIDCSWYNAEQVYFITFSLLMLHTDYFNPNNKSKISKHDFVDLVHNDKYSNGNEIPIDILIYFYENVTAKESPKFNYFMMSPMTLDESIFDKDAFDTNFAITLSSNSMYSPLDMIRRGSLLSKEFSLSPNLYPLTNSNSGSSVVPSTTISSGAPNTPGATNGINLGLTHNNSNRPASNSISSYFSYNPSSSSSGNATLVQDDINVYFHIINDSLNEVNLFPEVSKYWSKKSLKIDLLRKEEHRYEKYYSIMNDTKGGYLRFHKSQLNKLNLPNFEILNDNTRSGFKNSDYKYCKILQMGGIMNLGMPSRKFSIVNSGKIHWKKEFAILTSFGLLICDKMDWINPQMMKDPKSGTSNYIIDFKSGFSFVPGSTIDVYNGLFADSERDSLGKSHFSSLVLAYTEHNSTGNHINNTAVSSGTTRRNEGVFDTSSDEEENSTSPTDSTNSVSNSESETDGSSSSEDQVSSYIDNDEEDLSEKNEFPILQDENADCLLYLHTCHRNFIWKCATKYERDNWIDSINLFSAYDGCYVEIGSIANTICNKRKITVTERIERLQSIKAAKWEKLKKSESILMLMGKCVPISTKTRTDMINRIRQLAVKMDWLIYEIKRNELFVNIIKDVTGKRQAGKNILHDDKVGEEDRGNNDDNDVIDDIEESFLFNEDSLQVCACDSRHDEHSNE</sequence>
<dbReference type="GO" id="GO:0032012">
    <property type="term" value="P:regulation of ARF protein signal transduction"/>
    <property type="evidence" value="ECO:0007669"/>
    <property type="project" value="InterPro"/>
</dbReference>
<dbReference type="EMBL" id="OX365772">
    <property type="protein sequence ID" value="CAI4036954.1"/>
    <property type="molecule type" value="Genomic_DNA"/>
</dbReference>